<evidence type="ECO:0000256" key="1">
    <source>
        <dbReference type="SAM" id="MobiDB-lite"/>
    </source>
</evidence>
<comment type="caution">
    <text evidence="2">The sequence shown here is derived from an EMBL/GenBank/DDBJ whole genome shotgun (WGS) entry which is preliminary data.</text>
</comment>
<organism evidence="2 3">
    <name type="scientific">Paracoccus solventivorans</name>
    <dbReference type="NCBI Taxonomy" id="53463"/>
    <lineage>
        <taxon>Bacteria</taxon>
        <taxon>Pseudomonadati</taxon>
        <taxon>Pseudomonadota</taxon>
        <taxon>Alphaproteobacteria</taxon>
        <taxon>Rhodobacterales</taxon>
        <taxon>Paracoccaceae</taxon>
        <taxon>Paracoccus</taxon>
    </lineage>
</organism>
<gene>
    <name evidence="2" type="ORF">GXX24_11090</name>
</gene>
<evidence type="ECO:0000313" key="2">
    <source>
        <dbReference type="EMBL" id="HHW34667.1"/>
    </source>
</evidence>
<feature type="region of interest" description="Disordered" evidence="1">
    <location>
        <begin position="61"/>
        <end position="83"/>
    </location>
</feature>
<name>A0A832QWK2_9RHOB</name>
<protein>
    <submittedName>
        <fullName evidence="2">Uncharacterized protein</fullName>
    </submittedName>
</protein>
<accession>A0A832QWK2</accession>
<proteinExistence type="predicted"/>
<evidence type="ECO:0000313" key="3">
    <source>
        <dbReference type="Proteomes" id="UP000580830"/>
    </source>
</evidence>
<dbReference type="Proteomes" id="UP000580830">
    <property type="component" value="Unassembled WGS sequence"/>
</dbReference>
<dbReference type="AlphaFoldDB" id="A0A832QWK2"/>
<sequence length="83" mass="9380">MLTMVVLDILVLPQWVDVVMMVVPYTVKKLGTDRGMLLQVKWTWAKPQLYTTQKDADAPRFGDADDAHTKSLRSRMTGGGWTV</sequence>
<reference evidence="2 3" key="1">
    <citation type="journal article" date="2020" name="Biotechnol. Biofuels">
        <title>New insights from the biogas microbiome by comprehensive genome-resolved metagenomics of nearly 1600 species originating from multiple anaerobic digesters.</title>
        <authorList>
            <person name="Campanaro S."/>
            <person name="Treu L."/>
            <person name="Rodriguez-R L.M."/>
            <person name="Kovalovszki A."/>
            <person name="Ziels R.M."/>
            <person name="Maus I."/>
            <person name="Zhu X."/>
            <person name="Kougias P.G."/>
            <person name="Basile A."/>
            <person name="Luo G."/>
            <person name="Schluter A."/>
            <person name="Konstantinidis K.T."/>
            <person name="Angelidaki I."/>
        </authorList>
    </citation>
    <scope>NUCLEOTIDE SEQUENCE [LARGE SCALE GENOMIC DNA]</scope>
    <source>
        <strain evidence="2">AS04akNAM_125</strain>
    </source>
</reference>
<dbReference type="EMBL" id="DULP01000169">
    <property type="protein sequence ID" value="HHW34667.1"/>
    <property type="molecule type" value="Genomic_DNA"/>
</dbReference>